<dbReference type="EMBL" id="UYWX01001248">
    <property type="protein sequence ID" value="VDM20571.1"/>
    <property type="molecule type" value="Genomic_DNA"/>
</dbReference>
<dbReference type="STRING" id="6205.A0A0R3WPB1"/>
<keyword evidence="5" id="KW-0472">Membrane</keyword>
<keyword evidence="5" id="KW-0812">Transmembrane</keyword>
<evidence type="ECO:0000259" key="6">
    <source>
        <dbReference type="PROSITE" id="PS50002"/>
    </source>
</evidence>
<name>A0A0R3WPB1_HYDTA</name>
<dbReference type="InterPro" id="IPR056780">
    <property type="entry name" value="Renin_r_C"/>
</dbReference>
<dbReference type="OrthoDB" id="2015333at2759"/>
<dbReference type="SUPFAM" id="SSF48065">
    <property type="entry name" value="DBL homology domain (DH-domain)"/>
    <property type="match status" value="1"/>
</dbReference>
<dbReference type="InterPro" id="IPR001849">
    <property type="entry name" value="PH_domain"/>
</dbReference>
<dbReference type="Gene3D" id="1.20.900.10">
    <property type="entry name" value="Dbl homology (DH) domain"/>
    <property type="match status" value="1"/>
</dbReference>
<sequence length="706" mass="78616">MVSLEPALEPMPVIQEPSTDTAVTAPSSAVEIEQRSSSSCTPAIATSTAMTTSAAVTTTSTDLASASMVQSMFAYKACQPDEMTFPEGALIEVLSHEEEGWWRGRLQSTGVEGLFPVNYVKPIQPDASAATSAPTTSSSTVAVIPKSSTRQDNATVGRKTTVIAKDNRSTRQNIILEFIETERQYLRDLVEVKEVGYFLSEYRTARLDFQERKTHLKKGHNDVIGDILIRHLPKCMVYREFCTNQDLALENLRKLCDERPDVEAFLHSCERFMRVQSMPLSSYFLKPMQRITKYKLLIEKLLKYTPPDHLDYINLQQSFELASTVLATCNEAIRNRESFTQLQWLRDHVIFEGNNAFLRICGEDDKRLGEMEIEVGGECRRRLLLLSGTFFKVKSGKELTAFLFTDMLLLTQPINISASALPTANFTLPLKPDASLAKANFKAYRHPISLAQINVSTASSISPKQRRRGFFHNTISRSSLADLSSVVSGGSGSGSGKAAKEIRSKRLSLANLRQFSLSLNNLSGASADSVESAEATSFIITDDGDPNVQLLVRTSTEALKIMWLKEIRKAAMEYKRYLSLFRNPFRSEIELLGKTEVQLPDVVEHCRGGEMWEAVLPITLADFDALGASITVSFSLTEDVSCLGEDEGINVGPVVSPEYAAWFQLTFWFVVVFVTIVWVICCSLWNMDPGRDGIIYRLSVTKPKSE</sequence>
<dbReference type="Proteomes" id="UP000274429">
    <property type="component" value="Unassembled WGS sequence"/>
</dbReference>
<dbReference type="Gene3D" id="2.30.30.40">
    <property type="entry name" value="SH3 Domains"/>
    <property type="match status" value="1"/>
</dbReference>
<comment type="subcellular location">
    <subcellularLocation>
        <location evidence="1">Cytoplasm</location>
    </subcellularLocation>
</comment>
<gene>
    <name evidence="8" type="ORF">TTAC_LOCUS2586</name>
</gene>
<proteinExistence type="predicted"/>
<dbReference type="PANTHER" id="PTHR46006">
    <property type="entry name" value="RHO GUANINE NUCLEOTIDE EXCHANGE FACTOR AT 64C, ISOFORM A"/>
    <property type="match status" value="1"/>
</dbReference>
<reference evidence="8 9" key="2">
    <citation type="submission" date="2018-11" db="EMBL/GenBank/DDBJ databases">
        <authorList>
            <consortium name="Pathogen Informatics"/>
        </authorList>
    </citation>
    <scope>NUCLEOTIDE SEQUENCE [LARGE SCALE GENOMIC DNA]</scope>
</reference>
<dbReference type="Gene3D" id="2.30.29.30">
    <property type="entry name" value="Pleckstrin-homology domain (PH domain)/Phosphotyrosine-binding domain (PTB)"/>
    <property type="match status" value="1"/>
</dbReference>
<dbReference type="PRINTS" id="PR00452">
    <property type="entry name" value="SH3DOMAIN"/>
</dbReference>
<dbReference type="PROSITE" id="PS50002">
    <property type="entry name" value="SH3"/>
    <property type="match status" value="1"/>
</dbReference>
<dbReference type="InterPro" id="IPR011993">
    <property type="entry name" value="PH-like_dom_sf"/>
</dbReference>
<evidence type="ECO:0000313" key="10">
    <source>
        <dbReference type="WBParaSite" id="TTAC_0000260101-mRNA-1"/>
    </source>
</evidence>
<evidence type="ECO:0000256" key="2">
    <source>
        <dbReference type="ARBA" id="ARBA00022443"/>
    </source>
</evidence>
<protein>
    <submittedName>
        <fullName evidence="10">DH domain-containing protein</fullName>
    </submittedName>
</protein>
<dbReference type="CDD" id="cd00160">
    <property type="entry name" value="RhoGEF"/>
    <property type="match status" value="1"/>
</dbReference>
<dbReference type="InterPro" id="IPR051480">
    <property type="entry name" value="Endocytic_GEF_Adapter"/>
</dbReference>
<dbReference type="Pfam" id="PF07850">
    <property type="entry name" value="Renin_r"/>
    <property type="match status" value="1"/>
</dbReference>
<evidence type="ECO:0000256" key="4">
    <source>
        <dbReference type="PROSITE-ProRule" id="PRU00192"/>
    </source>
</evidence>
<keyword evidence="9" id="KW-1185">Reference proteome</keyword>
<reference evidence="10" key="1">
    <citation type="submission" date="2017-02" db="UniProtKB">
        <authorList>
            <consortium name="WormBaseParasite"/>
        </authorList>
    </citation>
    <scope>IDENTIFICATION</scope>
</reference>
<dbReference type="SMART" id="SM00233">
    <property type="entry name" value="PH"/>
    <property type="match status" value="1"/>
</dbReference>
<keyword evidence="5" id="KW-1133">Transmembrane helix</keyword>
<evidence type="ECO:0000256" key="5">
    <source>
        <dbReference type="SAM" id="Phobius"/>
    </source>
</evidence>
<dbReference type="PANTHER" id="PTHR46006:SF6">
    <property type="entry name" value="INTERSECTIN-2 ISOFORM X1"/>
    <property type="match status" value="1"/>
</dbReference>
<dbReference type="GO" id="GO:0035025">
    <property type="term" value="P:positive regulation of Rho protein signal transduction"/>
    <property type="evidence" value="ECO:0007669"/>
    <property type="project" value="TreeGrafter"/>
</dbReference>
<dbReference type="SMART" id="SM00325">
    <property type="entry name" value="RhoGEF"/>
    <property type="match status" value="1"/>
</dbReference>
<dbReference type="GO" id="GO:0005085">
    <property type="term" value="F:guanyl-nucleotide exchange factor activity"/>
    <property type="evidence" value="ECO:0007669"/>
    <property type="project" value="InterPro"/>
</dbReference>
<dbReference type="Pfam" id="PF16652">
    <property type="entry name" value="PH_13"/>
    <property type="match status" value="1"/>
</dbReference>
<evidence type="ECO:0000313" key="8">
    <source>
        <dbReference type="EMBL" id="VDM20571.1"/>
    </source>
</evidence>
<dbReference type="InterPro" id="IPR036028">
    <property type="entry name" value="SH3-like_dom_sf"/>
</dbReference>
<dbReference type="Pfam" id="PF00621">
    <property type="entry name" value="RhoGEF"/>
    <property type="match status" value="1"/>
</dbReference>
<dbReference type="SMART" id="SM00326">
    <property type="entry name" value="SH3"/>
    <property type="match status" value="1"/>
</dbReference>
<dbReference type="SUPFAM" id="SSF50729">
    <property type="entry name" value="PH domain-like"/>
    <property type="match status" value="1"/>
</dbReference>
<accession>A0A0R3WPB1</accession>
<dbReference type="InterPro" id="IPR001452">
    <property type="entry name" value="SH3_domain"/>
</dbReference>
<dbReference type="PROSITE" id="PS50010">
    <property type="entry name" value="DH_2"/>
    <property type="match status" value="1"/>
</dbReference>
<keyword evidence="2 4" id="KW-0728">SH3 domain</keyword>
<dbReference type="SUPFAM" id="SSF50044">
    <property type="entry name" value="SH3-domain"/>
    <property type="match status" value="1"/>
</dbReference>
<dbReference type="InterPro" id="IPR035899">
    <property type="entry name" value="DBL_dom_sf"/>
</dbReference>
<evidence type="ECO:0000259" key="7">
    <source>
        <dbReference type="PROSITE" id="PS50010"/>
    </source>
</evidence>
<organism evidence="10">
    <name type="scientific">Hydatigena taeniaeformis</name>
    <name type="common">Feline tapeworm</name>
    <name type="synonym">Taenia taeniaeformis</name>
    <dbReference type="NCBI Taxonomy" id="6205"/>
    <lineage>
        <taxon>Eukaryota</taxon>
        <taxon>Metazoa</taxon>
        <taxon>Spiralia</taxon>
        <taxon>Lophotrochozoa</taxon>
        <taxon>Platyhelminthes</taxon>
        <taxon>Cestoda</taxon>
        <taxon>Eucestoda</taxon>
        <taxon>Cyclophyllidea</taxon>
        <taxon>Taeniidae</taxon>
        <taxon>Hydatigera</taxon>
    </lineage>
</organism>
<evidence type="ECO:0000256" key="3">
    <source>
        <dbReference type="ARBA" id="ARBA00022490"/>
    </source>
</evidence>
<feature type="domain" description="SH3" evidence="6">
    <location>
        <begin position="64"/>
        <end position="125"/>
    </location>
</feature>
<dbReference type="Pfam" id="PF00018">
    <property type="entry name" value="SH3_1"/>
    <property type="match status" value="1"/>
</dbReference>
<keyword evidence="3" id="KW-0963">Cytoplasm</keyword>
<feature type="transmembrane region" description="Helical" evidence="5">
    <location>
        <begin position="665"/>
        <end position="687"/>
    </location>
</feature>
<dbReference type="GO" id="GO:0005737">
    <property type="term" value="C:cytoplasm"/>
    <property type="evidence" value="ECO:0007669"/>
    <property type="project" value="UniProtKB-SubCell"/>
</dbReference>
<dbReference type="AlphaFoldDB" id="A0A0R3WPB1"/>
<evidence type="ECO:0000256" key="1">
    <source>
        <dbReference type="ARBA" id="ARBA00004496"/>
    </source>
</evidence>
<dbReference type="InterPro" id="IPR000219">
    <property type="entry name" value="DH_dom"/>
</dbReference>
<dbReference type="WBParaSite" id="TTAC_0000260101-mRNA-1">
    <property type="protein sequence ID" value="TTAC_0000260101-mRNA-1"/>
    <property type="gene ID" value="TTAC_0000260101"/>
</dbReference>
<evidence type="ECO:0000313" key="9">
    <source>
        <dbReference type="Proteomes" id="UP000274429"/>
    </source>
</evidence>
<feature type="domain" description="DH" evidence="7">
    <location>
        <begin position="186"/>
        <end position="332"/>
    </location>
</feature>